<protein>
    <submittedName>
        <fullName evidence="1">CAZy families GH43 protein</fullName>
    </submittedName>
</protein>
<feature type="non-terminal residue" evidence="1">
    <location>
        <position position="103"/>
    </location>
</feature>
<name>A0A060CR14_9BACL</name>
<sequence>SADRILFLATTDIAQISTYGQKLLGNYIWVNQAGEETKGYVSPGHNSIYYDEKSRRSFILFHTRFPGKGETFNDRVHELFYTEAGWPLMAPFRYGGEADTQTF</sequence>
<organism evidence="1">
    <name type="scientific">uncultured Paenibacillus sp</name>
    <dbReference type="NCBI Taxonomy" id="227322"/>
    <lineage>
        <taxon>Bacteria</taxon>
        <taxon>Bacillati</taxon>
        <taxon>Bacillota</taxon>
        <taxon>Bacilli</taxon>
        <taxon>Bacillales</taxon>
        <taxon>Paenibacillaceae</taxon>
        <taxon>Paenibacillus</taxon>
        <taxon>environmental samples</taxon>
    </lineage>
</organism>
<dbReference type="SUPFAM" id="SSF75005">
    <property type="entry name" value="Arabinanase/levansucrase/invertase"/>
    <property type="match status" value="1"/>
</dbReference>
<evidence type="ECO:0000313" key="1">
    <source>
        <dbReference type="EMBL" id="AIA95705.1"/>
    </source>
</evidence>
<reference evidence="1" key="1">
    <citation type="journal article" date="2013" name="Environ. Microbiol.">
        <title>Seasonally variable intestinal metagenomes of the red palm weevil (Rhynchophorus ferrugineus).</title>
        <authorList>
            <person name="Jia S."/>
            <person name="Zhang X."/>
            <person name="Zhang G."/>
            <person name="Yin A."/>
            <person name="Zhang S."/>
            <person name="Li F."/>
            <person name="Wang L."/>
            <person name="Zhao D."/>
            <person name="Yun Q."/>
            <person name="Tala"/>
            <person name="Wang J."/>
            <person name="Sun G."/>
            <person name="Baabdullah M."/>
            <person name="Yu X."/>
            <person name="Hu S."/>
            <person name="Al-Mssallem I.S."/>
            <person name="Yu J."/>
        </authorList>
    </citation>
    <scope>NUCLEOTIDE SEQUENCE</scope>
</reference>
<dbReference type="EMBL" id="KF128341">
    <property type="protein sequence ID" value="AIA95705.1"/>
    <property type="molecule type" value="Genomic_DNA"/>
</dbReference>
<proteinExistence type="predicted"/>
<dbReference type="AlphaFoldDB" id="A0A060CR14"/>
<accession>A0A060CR14</accession>
<feature type="non-terminal residue" evidence="1">
    <location>
        <position position="1"/>
    </location>
</feature>
<dbReference type="InterPro" id="IPR023296">
    <property type="entry name" value="Glyco_hydro_beta-prop_sf"/>
</dbReference>
<dbReference type="Gene3D" id="2.115.10.20">
    <property type="entry name" value="Glycosyl hydrolase domain, family 43"/>
    <property type="match status" value="1"/>
</dbReference>